<dbReference type="InterPro" id="IPR036388">
    <property type="entry name" value="WH-like_DNA-bd_sf"/>
</dbReference>
<sequence length="103" mass="10965">MPRPTDLSDADERVLRHLHDAGADYPALVAANTGLHIPLVERRIATLEDRGYVEAATGERIYRITEPGRRALAGDPPVARPTADGDGPEETVADGGTPSPEAE</sequence>
<reference evidence="2 3" key="1">
    <citation type="journal article" date="2019" name="Int. J. Syst. Evol. Microbiol.">
        <title>The Global Catalogue of Microorganisms (GCM) 10K type strain sequencing project: providing services to taxonomists for standard genome sequencing and annotation.</title>
        <authorList>
            <consortium name="The Broad Institute Genomics Platform"/>
            <consortium name="The Broad Institute Genome Sequencing Center for Infectious Disease"/>
            <person name="Wu L."/>
            <person name="Ma J."/>
        </authorList>
    </citation>
    <scope>NUCLEOTIDE SEQUENCE [LARGE SCALE GENOMIC DNA]</scope>
    <source>
        <strain evidence="2 3">DT31</strain>
    </source>
</reference>
<organism evidence="2 3">
    <name type="scientific">Halobaculum lipolyticum</name>
    <dbReference type="NCBI Taxonomy" id="3032001"/>
    <lineage>
        <taxon>Archaea</taxon>
        <taxon>Methanobacteriati</taxon>
        <taxon>Methanobacteriota</taxon>
        <taxon>Stenosarchaea group</taxon>
        <taxon>Halobacteria</taxon>
        <taxon>Halobacteriales</taxon>
        <taxon>Haloferacaceae</taxon>
        <taxon>Halobaculum</taxon>
    </lineage>
</organism>
<comment type="caution">
    <text evidence="2">The sequence shown here is derived from an EMBL/GenBank/DDBJ whole genome shotgun (WGS) entry which is preliminary data.</text>
</comment>
<dbReference type="EMBL" id="JBHTAH010000005">
    <property type="protein sequence ID" value="MFC7069464.1"/>
    <property type="molecule type" value="Genomic_DNA"/>
</dbReference>
<accession>A0ABD5W7Z8</accession>
<evidence type="ECO:0000313" key="2">
    <source>
        <dbReference type="EMBL" id="MFC7069464.1"/>
    </source>
</evidence>
<dbReference type="Gene3D" id="1.10.10.10">
    <property type="entry name" value="Winged helix-like DNA-binding domain superfamily/Winged helix DNA-binding domain"/>
    <property type="match status" value="1"/>
</dbReference>
<keyword evidence="3" id="KW-1185">Reference proteome</keyword>
<protein>
    <submittedName>
        <fullName evidence="2">DUF2250 domain-containing protein</fullName>
    </submittedName>
</protein>
<evidence type="ECO:0000313" key="3">
    <source>
        <dbReference type="Proteomes" id="UP001596461"/>
    </source>
</evidence>
<name>A0ABD5W7Z8_9EURY</name>
<dbReference type="AlphaFoldDB" id="A0ABD5W7Z8"/>
<dbReference type="GeneID" id="81125216"/>
<evidence type="ECO:0000256" key="1">
    <source>
        <dbReference type="SAM" id="MobiDB-lite"/>
    </source>
</evidence>
<dbReference type="SUPFAM" id="SSF46785">
    <property type="entry name" value="Winged helix' DNA-binding domain"/>
    <property type="match status" value="1"/>
</dbReference>
<proteinExistence type="predicted"/>
<dbReference type="Proteomes" id="UP001596461">
    <property type="component" value="Unassembled WGS sequence"/>
</dbReference>
<dbReference type="InterPro" id="IPR036390">
    <property type="entry name" value="WH_DNA-bd_sf"/>
</dbReference>
<feature type="region of interest" description="Disordered" evidence="1">
    <location>
        <begin position="67"/>
        <end position="103"/>
    </location>
</feature>
<dbReference type="RefSeq" id="WP_284030384.1">
    <property type="nucleotide sequence ID" value="NZ_CP126154.1"/>
</dbReference>
<gene>
    <name evidence="2" type="ORF">ACFQL9_07415</name>
</gene>